<accession>A0A2M6WGZ8</accession>
<dbReference type="CDD" id="cd08161">
    <property type="entry name" value="SET"/>
    <property type="match status" value="1"/>
</dbReference>
<dbReference type="Pfam" id="PF00856">
    <property type="entry name" value="SET"/>
    <property type="match status" value="1"/>
</dbReference>
<evidence type="ECO:0000313" key="3">
    <source>
        <dbReference type="Proteomes" id="UP000228635"/>
    </source>
</evidence>
<dbReference type="AlphaFoldDB" id="A0A2M6WGZ8"/>
<reference evidence="3" key="1">
    <citation type="submission" date="2017-09" db="EMBL/GenBank/DDBJ databases">
        <title>Depth-based differentiation of microbial function through sediment-hosted aquifers and enrichment of novel symbionts in the deep terrestrial subsurface.</title>
        <authorList>
            <person name="Probst A.J."/>
            <person name="Ladd B."/>
            <person name="Jarett J.K."/>
            <person name="Geller-Mcgrath D.E."/>
            <person name="Sieber C.M.K."/>
            <person name="Emerson J.B."/>
            <person name="Anantharaman K."/>
            <person name="Thomas B.C."/>
            <person name="Malmstrom R."/>
            <person name="Stieglmeier M."/>
            <person name="Klingl A."/>
            <person name="Woyke T."/>
            <person name="Ryan C.M."/>
            <person name="Banfield J.F."/>
        </authorList>
    </citation>
    <scope>NUCLEOTIDE SEQUENCE [LARGE SCALE GENOMIC DNA]</scope>
</reference>
<dbReference type="EMBL" id="PFBA01000035">
    <property type="protein sequence ID" value="PIT92071.1"/>
    <property type="molecule type" value="Genomic_DNA"/>
</dbReference>
<proteinExistence type="predicted"/>
<feature type="domain" description="SET" evidence="1">
    <location>
        <begin position="36"/>
        <end position="87"/>
    </location>
</feature>
<evidence type="ECO:0000259" key="1">
    <source>
        <dbReference type="Pfam" id="PF00856"/>
    </source>
</evidence>
<name>A0A2M6WGZ8_9BACT</name>
<dbReference type="Proteomes" id="UP000228635">
    <property type="component" value="Unassembled WGS sequence"/>
</dbReference>
<dbReference type="Gene3D" id="2.170.270.10">
    <property type="entry name" value="SET domain"/>
    <property type="match status" value="1"/>
</dbReference>
<sequence length="104" mass="12251">MKFNPRFDLVFEPREVEAMQQFQRDFITRYSYLSMYSGNYIFSIDDSRFTNHSKNLNNIDTVDCDGSEPCGVANRDIHAGEELLVNYLTFDVYDATSDEEYLKY</sequence>
<dbReference type="InterPro" id="IPR046341">
    <property type="entry name" value="SET_dom_sf"/>
</dbReference>
<organism evidence="2 3">
    <name type="scientific">Candidatus Harrisonbacteria bacterium CG10_big_fil_rev_8_21_14_0_10_42_17</name>
    <dbReference type="NCBI Taxonomy" id="1974584"/>
    <lineage>
        <taxon>Bacteria</taxon>
        <taxon>Candidatus Harrisoniibacteriota</taxon>
    </lineage>
</organism>
<evidence type="ECO:0000313" key="2">
    <source>
        <dbReference type="EMBL" id="PIT92071.1"/>
    </source>
</evidence>
<protein>
    <recommendedName>
        <fullName evidence="1">SET domain-containing protein</fullName>
    </recommendedName>
</protein>
<dbReference type="InterPro" id="IPR001214">
    <property type="entry name" value="SET_dom"/>
</dbReference>
<gene>
    <name evidence="2" type="ORF">COU08_04425</name>
</gene>
<comment type="caution">
    <text evidence="2">The sequence shown here is derived from an EMBL/GenBank/DDBJ whole genome shotgun (WGS) entry which is preliminary data.</text>
</comment>
<dbReference type="SUPFAM" id="SSF82199">
    <property type="entry name" value="SET domain"/>
    <property type="match status" value="1"/>
</dbReference>